<dbReference type="Proteomes" id="UP000472263">
    <property type="component" value="Chromosome 7"/>
</dbReference>
<feature type="transmembrane region" description="Helical" evidence="12">
    <location>
        <begin position="585"/>
        <end position="611"/>
    </location>
</feature>
<feature type="transmembrane region" description="Helical" evidence="12">
    <location>
        <begin position="700"/>
        <end position="719"/>
    </location>
</feature>
<evidence type="ECO:0000256" key="13">
    <source>
        <dbReference type="SAM" id="SignalP"/>
    </source>
</evidence>
<comment type="similarity">
    <text evidence="11">Belongs to the G-protein coupled receptor 3 family. TAS1R subfamily.</text>
</comment>
<evidence type="ECO:0000256" key="9">
    <source>
        <dbReference type="ARBA" id="ARBA00023180"/>
    </source>
</evidence>
<feature type="signal peptide" evidence="13">
    <location>
        <begin position="1"/>
        <end position="23"/>
    </location>
</feature>
<feature type="transmembrane region" description="Helical" evidence="12">
    <location>
        <begin position="623"/>
        <end position="644"/>
    </location>
</feature>
<dbReference type="SUPFAM" id="SSF53822">
    <property type="entry name" value="Periplasmic binding protein-like I"/>
    <property type="match status" value="1"/>
</dbReference>
<dbReference type="InParanoid" id="A0A667XKW9"/>
<keyword evidence="2" id="KW-1003">Cell membrane</keyword>
<dbReference type="InterPro" id="IPR000068">
    <property type="entry name" value="GPCR_3_Ca_sens_rcpt-rel"/>
</dbReference>
<dbReference type="PRINTS" id="PR00248">
    <property type="entry name" value="GPCRMGR"/>
</dbReference>
<dbReference type="InterPro" id="IPR017979">
    <property type="entry name" value="GPCR_3_CS"/>
</dbReference>
<dbReference type="AlphaFoldDB" id="A0A667XKW9"/>
<keyword evidence="3 12" id="KW-0812">Transmembrane</keyword>
<feature type="chain" id="PRO_5025685152" evidence="13">
    <location>
        <begin position="24"/>
        <end position="858"/>
    </location>
</feature>
<evidence type="ECO:0000259" key="14">
    <source>
        <dbReference type="PROSITE" id="PS50259"/>
    </source>
</evidence>
<evidence type="ECO:0000313" key="15">
    <source>
        <dbReference type="Ensembl" id="ENSMMDP00005009681.1"/>
    </source>
</evidence>
<feature type="transmembrane region" description="Helical" evidence="12">
    <location>
        <begin position="780"/>
        <end position="802"/>
    </location>
</feature>
<evidence type="ECO:0000256" key="12">
    <source>
        <dbReference type="SAM" id="Phobius"/>
    </source>
</evidence>
<reference evidence="15" key="3">
    <citation type="submission" date="2025-09" db="UniProtKB">
        <authorList>
            <consortium name="Ensembl"/>
        </authorList>
    </citation>
    <scope>IDENTIFICATION</scope>
</reference>
<dbReference type="GO" id="GO:0004930">
    <property type="term" value="F:G protein-coupled receptor activity"/>
    <property type="evidence" value="ECO:0007669"/>
    <property type="project" value="UniProtKB-KW"/>
</dbReference>
<dbReference type="InterPro" id="IPR011500">
    <property type="entry name" value="GPCR_3_9-Cys_dom"/>
</dbReference>
<feature type="domain" description="G-protein coupled receptors family 3 profile" evidence="14">
    <location>
        <begin position="585"/>
        <end position="850"/>
    </location>
</feature>
<feature type="transmembrane region" description="Helical" evidence="12">
    <location>
        <begin position="808"/>
        <end position="828"/>
    </location>
</feature>
<sequence>MWGEVKMCCAAFLSLGWLMLVLAEGKLDYISKGEGLQLQGDFSIAGLFPLHYTDAPTSGMPALGSCSKGRQNKHGYHLMQAMRFAVEEINNGSGSQPLLPGVELGYQIYDICSVPASVLATLDLLDQQQQQQQGASAAGTEGDMSPVSSSSLGQRAVAVIGPDSSSKSFTPAALLGAYLVPQISYEASNEMLSNKFLYPSFFRTIPSDKNQVTAMIQLLVRFKWTWIALLGSDNSYGLQGMQSLSQQAVHHDICIAYQGVIPKLTEDTVQVMRNMVENILTTNVNTIVVFSSKSKLSGFFPYVVERNVTGKVWIGTEDWSVASLISGIPGIHTIGTVLGVSVKYAAIPGFEDFERKSLEILEQDSGPNLQESSNGTTGASCLQSADLYSFAKNSYSLEKYDITSSFNVYKAVYAVAHALHHALECDSGKCQKRTIHPWQLLPLLKQVRFTLGNTSVYFDSNGDPPTGYDIVTWVWRGTDWSLRVVGSFSPDPTELTLDAALIKWPDASKSVPLSICSPDCPAGHRKLQTGQHKCCFECLACPAATFLNKSGYTSCQPCPEEKWAPPVSEQCLNRTVLLLPWDAPLAVALLLLLALCLLMTSGCALILLLNLNTPVAKSAGGRTCLLMLAALTAAAASSLCHFGQPSGPACILKHPLFIFSFSVCLACITVRSFQVVCIFKLASKLPQAYDTWAKNHGPEFTIFLVSVTILFISVVRVALNPPQPSQDLGFYHDSIVLECSNTLSPGAGLELVYVSLLTMLCFSFSYMGKDLPANYNEAKCVTFSLMVYMISWMSFFTVYLISRGPFTTAAHVLAILSSVLAFLGGYFLPKVYIIVLKPQMNTTAHFQNCIQMYTMSKQ</sequence>
<evidence type="ECO:0000256" key="8">
    <source>
        <dbReference type="ARBA" id="ARBA00023170"/>
    </source>
</evidence>
<reference evidence="15" key="2">
    <citation type="submission" date="2025-08" db="UniProtKB">
        <authorList>
            <consortium name="Ensembl"/>
        </authorList>
    </citation>
    <scope>IDENTIFICATION</scope>
</reference>
<dbReference type="PANTHER" id="PTHR24061">
    <property type="entry name" value="CALCIUM-SENSING RECEPTOR-RELATED"/>
    <property type="match status" value="1"/>
</dbReference>
<name>A0A667XKW9_9TELE</name>
<evidence type="ECO:0000256" key="1">
    <source>
        <dbReference type="ARBA" id="ARBA00004651"/>
    </source>
</evidence>
<reference evidence="15" key="1">
    <citation type="submission" date="2019-06" db="EMBL/GenBank/DDBJ databases">
        <authorList>
            <consortium name="Wellcome Sanger Institute Data Sharing"/>
        </authorList>
    </citation>
    <scope>NUCLEOTIDE SEQUENCE [LARGE SCALE GENOMIC DNA]</scope>
</reference>
<evidence type="ECO:0000256" key="6">
    <source>
        <dbReference type="ARBA" id="ARBA00023040"/>
    </source>
</evidence>
<dbReference type="GO" id="GO:0050909">
    <property type="term" value="P:sensory perception of taste"/>
    <property type="evidence" value="ECO:0007669"/>
    <property type="project" value="UniProtKB-ARBA"/>
</dbReference>
<dbReference type="PROSITE" id="PS00981">
    <property type="entry name" value="G_PROTEIN_RECEP_F3_3"/>
    <property type="match status" value="1"/>
</dbReference>
<keyword evidence="5 12" id="KW-1133">Transmembrane helix</keyword>
<dbReference type="InterPro" id="IPR038550">
    <property type="entry name" value="GPCR_3_9-Cys_sf"/>
</dbReference>
<dbReference type="InterPro" id="IPR001828">
    <property type="entry name" value="ANF_lig-bd_rcpt"/>
</dbReference>
<organism evidence="15 16">
    <name type="scientific">Myripristis murdjan</name>
    <name type="common">pinecone soldierfish</name>
    <dbReference type="NCBI Taxonomy" id="586833"/>
    <lineage>
        <taxon>Eukaryota</taxon>
        <taxon>Metazoa</taxon>
        <taxon>Chordata</taxon>
        <taxon>Craniata</taxon>
        <taxon>Vertebrata</taxon>
        <taxon>Euteleostomi</taxon>
        <taxon>Actinopterygii</taxon>
        <taxon>Neopterygii</taxon>
        <taxon>Teleostei</taxon>
        <taxon>Neoteleostei</taxon>
        <taxon>Acanthomorphata</taxon>
        <taxon>Holocentriformes</taxon>
        <taxon>Holocentridae</taxon>
        <taxon>Myripristis</taxon>
    </lineage>
</organism>
<evidence type="ECO:0000256" key="7">
    <source>
        <dbReference type="ARBA" id="ARBA00023136"/>
    </source>
</evidence>
<keyword evidence="16" id="KW-1185">Reference proteome</keyword>
<evidence type="ECO:0000313" key="16">
    <source>
        <dbReference type="Proteomes" id="UP000472263"/>
    </source>
</evidence>
<dbReference type="Gene3D" id="3.40.50.2300">
    <property type="match status" value="2"/>
</dbReference>
<dbReference type="Pfam" id="PF00003">
    <property type="entry name" value="7tm_3"/>
    <property type="match status" value="1"/>
</dbReference>
<comment type="subcellular location">
    <subcellularLocation>
        <location evidence="1">Cell membrane</location>
        <topology evidence="1">Multi-pass membrane protein</topology>
    </subcellularLocation>
</comment>
<gene>
    <name evidence="15" type="primary">tas1r2</name>
</gene>
<accession>A0A667XKW9</accession>
<keyword evidence="10" id="KW-0807">Transducer</keyword>
<dbReference type="InterPro" id="IPR000337">
    <property type="entry name" value="GPCR_3"/>
</dbReference>
<dbReference type="Pfam" id="PF01094">
    <property type="entry name" value="ANF_receptor"/>
    <property type="match status" value="1"/>
</dbReference>
<evidence type="ECO:0000256" key="3">
    <source>
        <dbReference type="ARBA" id="ARBA00022692"/>
    </source>
</evidence>
<dbReference type="InterPro" id="IPR017978">
    <property type="entry name" value="GPCR_3_C"/>
</dbReference>
<keyword evidence="4 13" id="KW-0732">Signal</keyword>
<dbReference type="Pfam" id="PF07562">
    <property type="entry name" value="NCD3G"/>
    <property type="match status" value="1"/>
</dbReference>
<feature type="transmembrane region" description="Helical" evidence="12">
    <location>
        <begin position="751"/>
        <end position="768"/>
    </location>
</feature>
<keyword evidence="6" id="KW-0297">G-protein coupled receptor</keyword>
<evidence type="ECO:0000256" key="11">
    <source>
        <dbReference type="ARBA" id="ARBA00038492"/>
    </source>
</evidence>
<dbReference type="InterPro" id="IPR028082">
    <property type="entry name" value="Peripla_BP_I"/>
</dbReference>
<dbReference type="Ensembl" id="ENSMMDT00005009985.1">
    <property type="protein sequence ID" value="ENSMMDP00005009681.1"/>
    <property type="gene ID" value="ENSMMDG00005005103.1"/>
</dbReference>
<dbReference type="GeneTree" id="ENSGT00940000166394"/>
<dbReference type="FunFam" id="3.40.50.2300:FF:000016">
    <property type="entry name" value="Taste 1 receptor member 2"/>
    <property type="match status" value="1"/>
</dbReference>
<evidence type="ECO:0000256" key="5">
    <source>
        <dbReference type="ARBA" id="ARBA00022989"/>
    </source>
</evidence>
<dbReference type="Gene3D" id="2.10.50.30">
    <property type="entry name" value="GPCR, family 3, nine cysteines domain"/>
    <property type="match status" value="1"/>
</dbReference>
<proteinExistence type="inferred from homology"/>
<evidence type="ECO:0000256" key="4">
    <source>
        <dbReference type="ARBA" id="ARBA00022729"/>
    </source>
</evidence>
<keyword evidence="7 12" id="KW-0472">Membrane</keyword>
<keyword evidence="9" id="KW-0325">Glycoprotein</keyword>
<evidence type="ECO:0000256" key="10">
    <source>
        <dbReference type="ARBA" id="ARBA00023224"/>
    </source>
</evidence>
<keyword evidence="8" id="KW-0675">Receptor</keyword>
<dbReference type="PRINTS" id="PR00592">
    <property type="entry name" value="CASENSINGR"/>
</dbReference>
<feature type="transmembrane region" description="Helical" evidence="12">
    <location>
        <begin position="656"/>
        <end position="679"/>
    </location>
</feature>
<evidence type="ECO:0000256" key="2">
    <source>
        <dbReference type="ARBA" id="ARBA00022475"/>
    </source>
</evidence>
<dbReference type="PROSITE" id="PS50259">
    <property type="entry name" value="G_PROTEIN_RECEP_F3_4"/>
    <property type="match status" value="1"/>
</dbReference>
<protein>
    <submittedName>
        <fullName evidence="15">Taste receptor, type 1, member 1</fullName>
    </submittedName>
</protein>
<dbReference type="GO" id="GO:0005886">
    <property type="term" value="C:plasma membrane"/>
    <property type="evidence" value="ECO:0007669"/>
    <property type="project" value="UniProtKB-SubCell"/>
</dbReference>
<dbReference type="PANTHER" id="PTHR24061:SF3">
    <property type="entry name" value="TASTE RECEPTOR TYPE 1 MEMBER 1"/>
    <property type="match status" value="1"/>
</dbReference>
<dbReference type="FunFam" id="2.10.50.30:FF:000004">
    <property type="entry name" value="Taste receptor type 1 member 3-like protein"/>
    <property type="match status" value="1"/>
</dbReference>